<reference evidence="5 6" key="1">
    <citation type="submission" date="2017-06" db="EMBL/GenBank/DDBJ databases">
        <title>Draft genome sequence of a variant of Elsinoe murrayae.</title>
        <authorList>
            <person name="Cheng Q."/>
        </authorList>
    </citation>
    <scope>NUCLEOTIDE SEQUENCE [LARGE SCALE GENOMIC DNA]</scope>
    <source>
        <strain evidence="5 6">CQ-2017a</strain>
    </source>
</reference>
<dbReference type="HAMAP" id="MF_00235">
    <property type="entry name" value="Adenylate_kinase_Adk"/>
    <property type="match status" value="1"/>
</dbReference>
<comment type="caution">
    <text evidence="5">The sequence shown here is derived from an EMBL/GenBank/DDBJ whole genome shotgun (WGS) entry which is preliminary data.</text>
</comment>
<dbReference type="GO" id="GO:0019205">
    <property type="term" value="F:nucleobase-containing compound kinase activity"/>
    <property type="evidence" value="ECO:0007669"/>
    <property type="project" value="InterPro"/>
</dbReference>
<dbReference type="PRINTS" id="PR00094">
    <property type="entry name" value="ADENYLTKNASE"/>
</dbReference>
<evidence type="ECO:0000256" key="4">
    <source>
        <dbReference type="RuleBase" id="RU003330"/>
    </source>
</evidence>
<protein>
    <submittedName>
        <fullName evidence="5">Uridylate kinase isoform B</fullName>
    </submittedName>
</protein>
<dbReference type="InParanoid" id="A0A2K1QI98"/>
<dbReference type="STRING" id="2082308.A0A2K1QI98"/>
<dbReference type="GO" id="GO:0005524">
    <property type="term" value="F:ATP binding"/>
    <property type="evidence" value="ECO:0007669"/>
    <property type="project" value="InterPro"/>
</dbReference>
<keyword evidence="6" id="KW-1185">Reference proteome</keyword>
<dbReference type="CDD" id="cd01428">
    <property type="entry name" value="ADK"/>
    <property type="match status" value="1"/>
</dbReference>
<gene>
    <name evidence="5" type="ORF">CAC42_1693</name>
</gene>
<dbReference type="InterPro" id="IPR033690">
    <property type="entry name" value="Adenylat_kinase_CS"/>
</dbReference>
<dbReference type="Pfam" id="PF00406">
    <property type="entry name" value="ADK"/>
    <property type="match status" value="1"/>
</dbReference>
<dbReference type="GO" id="GO:0006139">
    <property type="term" value="P:nucleobase-containing compound metabolic process"/>
    <property type="evidence" value="ECO:0007669"/>
    <property type="project" value="InterPro"/>
</dbReference>
<proteinExistence type="inferred from homology"/>
<dbReference type="InterPro" id="IPR027417">
    <property type="entry name" value="P-loop_NTPase"/>
</dbReference>
<keyword evidence="1 4" id="KW-0808">Transferase</keyword>
<evidence type="ECO:0000313" key="6">
    <source>
        <dbReference type="Proteomes" id="UP000243797"/>
    </source>
</evidence>
<evidence type="ECO:0000256" key="3">
    <source>
        <dbReference type="ARBA" id="ARBA00022777"/>
    </source>
</evidence>
<evidence type="ECO:0000313" key="5">
    <source>
        <dbReference type="EMBL" id="PNS14671.1"/>
    </source>
</evidence>
<dbReference type="PROSITE" id="PS00113">
    <property type="entry name" value="ADENYLATE_KINASE"/>
    <property type="match status" value="1"/>
</dbReference>
<sequence length="206" mass="23329">MSPNCDQDFLIFVIGAPGSGKGTLCSRLALENDFVHLSVGDLLRQASSAGSEVLDQTVVECVRKAELIPAKTLAKVLATHVGRGKENRQCRFIVDGFPRDIDQIKAVEDIIGKPKLVLFFDCPKAEANQRYLTRNIEGRDDTSDLFEKRYSEFEEKNGPIVEHYRKEGALIKIDTSGVSDVSFNQLNQALRQRDEWEDIYWRPQPW</sequence>
<dbReference type="AlphaFoldDB" id="A0A2K1QI98"/>
<keyword evidence="2" id="KW-0547">Nucleotide-binding</keyword>
<organism evidence="5 6">
    <name type="scientific">Sphaceloma murrayae</name>
    <dbReference type="NCBI Taxonomy" id="2082308"/>
    <lineage>
        <taxon>Eukaryota</taxon>
        <taxon>Fungi</taxon>
        <taxon>Dikarya</taxon>
        <taxon>Ascomycota</taxon>
        <taxon>Pezizomycotina</taxon>
        <taxon>Dothideomycetes</taxon>
        <taxon>Dothideomycetidae</taxon>
        <taxon>Myriangiales</taxon>
        <taxon>Elsinoaceae</taxon>
        <taxon>Sphaceloma</taxon>
    </lineage>
</organism>
<keyword evidence="3 4" id="KW-0418">Kinase</keyword>
<dbReference type="InterPro" id="IPR000850">
    <property type="entry name" value="Adenylat/UMP-CMP_kin"/>
</dbReference>
<dbReference type="PANTHER" id="PTHR23359">
    <property type="entry name" value="NUCLEOTIDE KINASE"/>
    <property type="match status" value="1"/>
</dbReference>
<dbReference type="SUPFAM" id="SSF52540">
    <property type="entry name" value="P-loop containing nucleoside triphosphate hydrolases"/>
    <property type="match status" value="1"/>
</dbReference>
<evidence type="ECO:0000256" key="1">
    <source>
        <dbReference type="ARBA" id="ARBA00022679"/>
    </source>
</evidence>
<dbReference type="Proteomes" id="UP000243797">
    <property type="component" value="Unassembled WGS sequence"/>
</dbReference>
<name>A0A2K1QI98_9PEZI</name>
<accession>A0A2K1QI98</accession>
<dbReference type="EMBL" id="NKHZ01000082">
    <property type="protein sequence ID" value="PNS14671.1"/>
    <property type="molecule type" value="Genomic_DNA"/>
</dbReference>
<dbReference type="Gene3D" id="3.40.50.300">
    <property type="entry name" value="P-loop containing nucleotide triphosphate hydrolases"/>
    <property type="match status" value="1"/>
</dbReference>
<comment type="similarity">
    <text evidence="4">Belongs to the adenylate kinase family.</text>
</comment>
<dbReference type="OrthoDB" id="442176at2759"/>
<evidence type="ECO:0000256" key="2">
    <source>
        <dbReference type="ARBA" id="ARBA00022741"/>
    </source>
</evidence>